<evidence type="ECO:0000256" key="8">
    <source>
        <dbReference type="ARBA" id="ARBA00056100"/>
    </source>
</evidence>
<feature type="transmembrane region" description="Helical" evidence="11">
    <location>
        <begin position="124"/>
        <end position="148"/>
    </location>
</feature>
<evidence type="ECO:0000256" key="5">
    <source>
        <dbReference type="ARBA" id="ARBA00022692"/>
    </source>
</evidence>
<keyword evidence="6 11" id="KW-1133">Transmembrane helix</keyword>
<dbReference type="AlphaFoldDB" id="A0A6A5R273"/>
<feature type="transmembrane region" description="Helical" evidence="11">
    <location>
        <begin position="301"/>
        <end position="325"/>
    </location>
</feature>
<feature type="transmembrane region" description="Helical" evidence="11">
    <location>
        <begin position="363"/>
        <end position="385"/>
    </location>
</feature>
<dbReference type="CDD" id="cd09318">
    <property type="entry name" value="TDT_SSU1"/>
    <property type="match status" value="1"/>
</dbReference>
<evidence type="ECO:0000256" key="1">
    <source>
        <dbReference type="ARBA" id="ARBA00004651"/>
    </source>
</evidence>
<keyword evidence="3" id="KW-0813">Transport</keyword>
<keyword evidence="7 11" id="KW-0472">Membrane</keyword>
<accession>A0A6A5R273</accession>
<protein>
    <recommendedName>
        <fullName evidence="9">Sulfite efflux pump SSU1</fullName>
    </recommendedName>
</protein>
<evidence type="ECO:0000256" key="9">
    <source>
        <dbReference type="ARBA" id="ARBA00072906"/>
    </source>
</evidence>
<dbReference type="InterPro" id="IPR038665">
    <property type="entry name" value="Voltage-dep_anion_channel_sf"/>
</dbReference>
<feature type="transmembrane region" description="Helical" evidence="11">
    <location>
        <begin position="337"/>
        <end position="357"/>
    </location>
</feature>
<dbReference type="InterPro" id="IPR004695">
    <property type="entry name" value="SLAC1/Mae1/Ssu1/TehA"/>
</dbReference>
<evidence type="ECO:0000313" key="12">
    <source>
        <dbReference type="EMBL" id="KAF1921499.1"/>
    </source>
</evidence>
<evidence type="ECO:0000256" key="7">
    <source>
        <dbReference type="ARBA" id="ARBA00023136"/>
    </source>
</evidence>
<feature type="transmembrane region" description="Helical" evidence="11">
    <location>
        <begin position="191"/>
        <end position="214"/>
    </location>
</feature>
<evidence type="ECO:0000256" key="4">
    <source>
        <dbReference type="ARBA" id="ARBA00022475"/>
    </source>
</evidence>
<comment type="similarity">
    <text evidence="2">Belongs to the tellurite-resistance/dicarboxylate transporter (TDT) family.</text>
</comment>
<keyword evidence="13" id="KW-1185">Reference proteome</keyword>
<dbReference type="PANTHER" id="PTHR31686:SF1">
    <property type="entry name" value="SULFITE EFFLUX PUMP SSU1"/>
    <property type="match status" value="1"/>
</dbReference>
<evidence type="ECO:0000313" key="13">
    <source>
        <dbReference type="Proteomes" id="UP000800096"/>
    </source>
</evidence>
<evidence type="ECO:0000256" key="3">
    <source>
        <dbReference type="ARBA" id="ARBA00022448"/>
    </source>
</evidence>
<evidence type="ECO:0000256" key="2">
    <source>
        <dbReference type="ARBA" id="ARBA00008566"/>
    </source>
</evidence>
<dbReference type="OrthoDB" id="1099at2759"/>
<reference evidence="12" key="1">
    <citation type="journal article" date="2020" name="Stud. Mycol.">
        <title>101 Dothideomycetes genomes: a test case for predicting lifestyles and emergence of pathogens.</title>
        <authorList>
            <person name="Haridas S."/>
            <person name="Albert R."/>
            <person name="Binder M."/>
            <person name="Bloem J."/>
            <person name="Labutti K."/>
            <person name="Salamov A."/>
            <person name="Andreopoulos B."/>
            <person name="Baker S."/>
            <person name="Barry K."/>
            <person name="Bills G."/>
            <person name="Bluhm B."/>
            <person name="Cannon C."/>
            <person name="Castanera R."/>
            <person name="Culley D."/>
            <person name="Daum C."/>
            <person name="Ezra D."/>
            <person name="Gonzalez J."/>
            <person name="Henrissat B."/>
            <person name="Kuo A."/>
            <person name="Liang C."/>
            <person name="Lipzen A."/>
            <person name="Lutzoni F."/>
            <person name="Magnuson J."/>
            <person name="Mondo S."/>
            <person name="Nolan M."/>
            <person name="Ohm R."/>
            <person name="Pangilinan J."/>
            <person name="Park H.-J."/>
            <person name="Ramirez L."/>
            <person name="Alfaro M."/>
            <person name="Sun H."/>
            <person name="Tritt A."/>
            <person name="Yoshinaga Y."/>
            <person name="Zwiers L.-H."/>
            <person name="Turgeon B."/>
            <person name="Goodwin S."/>
            <person name="Spatafora J."/>
            <person name="Crous P."/>
            <person name="Grigoriev I."/>
        </authorList>
    </citation>
    <scope>NUCLEOTIDE SEQUENCE</scope>
    <source>
        <strain evidence="12">HMLAC05119</strain>
    </source>
</reference>
<keyword evidence="5 11" id="KW-0812">Transmembrane</keyword>
<dbReference type="Gene3D" id="1.50.10.150">
    <property type="entry name" value="Voltage-dependent anion channel"/>
    <property type="match status" value="1"/>
</dbReference>
<proteinExistence type="inferred from homology"/>
<feature type="transmembrane region" description="Helical" evidence="11">
    <location>
        <begin position="154"/>
        <end position="179"/>
    </location>
</feature>
<evidence type="ECO:0000256" key="11">
    <source>
        <dbReference type="SAM" id="Phobius"/>
    </source>
</evidence>
<feature type="region of interest" description="Disordered" evidence="10">
    <location>
        <begin position="1"/>
        <end position="25"/>
    </location>
</feature>
<name>A0A6A5R273_AMPQU</name>
<evidence type="ECO:0000256" key="6">
    <source>
        <dbReference type="ARBA" id="ARBA00022989"/>
    </source>
</evidence>
<gene>
    <name evidence="12" type="ORF">BDU57DRAFT_510346</name>
</gene>
<dbReference type="GO" id="GO:0005886">
    <property type="term" value="C:plasma membrane"/>
    <property type="evidence" value="ECO:0007669"/>
    <property type="project" value="UniProtKB-SubCell"/>
</dbReference>
<dbReference type="GO" id="GO:0000319">
    <property type="term" value="F:sulfite transmembrane transporter activity"/>
    <property type="evidence" value="ECO:0007669"/>
    <property type="project" value="TreeGrafter"/>
</dbReference>
<evidence type="ECO:0000256" key="10">
    <source>
        <dbReference type="SAM" id="MobiDB-lite"/>
    </source>
</evidence>
<comment type="subcellular location">
    <subcellularLocation>
        <location evidence="1">Cell membrane</location>
        <topology evidence="1">Multi-pass membrane protein</topology>
    </subcellularLocation>
</comment>
<comment type="function">
    <text evidence="8">Sulphite efflux pump required for the secretion of sulphite as a reducing agent. In the presence of sulphite, cystine in keratin is directly cleaved to cysteine and S-sulphocysteine, and thereby, reduced proteins become accessible to hydrolysis by a variety of secreted endo- and exoproteases. Excretion of sulphite mediated by an efflux pump also represents a detoxification pathway for dermatophytes during infection of the epidermal stratum corneum, hair and nails, which are rich in cysteine.</text>
</comment>
<dbReference type="PANTHER" id="PTHR31686">
    <property type="match status" value="1"/>
</dbReference>
<dbReference type="InterPro" id="IPR051629">
    <property type="entry name" value="Sulfite_efflux_TDT"/>
</dbReference>
<feature type="transmembrane region" description="Helical" evidence="11">
    <location>
        <begin position="259"/>
        <end position="281"/>
    </location>
</feature>
<feature type="transmembrane region" description="Helical" evidence="11">
    <location>
        <begin position="220"/>
        <end position="247"/>
    </location>
</feature>
<feature type="transmembrane region" description="Helical" evidence="11">
    <location>
        <begin position="52"/>
        <end position="70"/>
    </location>
</feature>
<organism evidence="12 13">
    <name type="scientific">Ampelomyces quisqualis</name>
    <name type="common">Powdery mildew agent</name>
    <dbReference type="NCBI Taxonomy" id="50730"/>
    <lineage>
        <taxon>Eukaryota</taxon>
        <taxon>Fungi</taxon>
        <taxon>Dikarya</taxon>
        <taxon>Ascomycota</taxon>
        <taxon>Pezizomycotina</taxon>
        <taxon>Dothideomycetes</taxon>
        <taxon>Pleosporomycetidae</taxon>
        <taxon>Pleosporales</taxon>
        <taxon>Pleosporineae</taxon>
        <taxon>Phaeosphaeriaceae</taxon>
        <taxon>Ampelomyces</taxon>
    </lineage>
</organism>
<feature type="transmembrane region" description="Helical" evidence="11">
    <location>
        <begin position="82"/>
        <end position="104"/>
    </location>
</feature>
<dbReference type="EMBL" id="ML979132">
    <property type="protein sequence ID" value="KAF1921499.1"/>
    <property type="molecule type" value="Genomic_DNA"/>
</dbReference>
<keyword evidence="4" id="KW-1003">Cell membrane</keyword>
<dbReference type="Proteomes" id="UP000800096">
    <property type="component" value="Unassembled WGS sequence"/>
</dbReference>
<dbReference type="FunFam" id="1.50.10.150:FF:000004">
    <property type="entry name" value="Malic acid transporter"/>
    <property type="match status" value="1"/>
</dbReference>
<sequence length="421" mass="46559">MPALCTSAQRHQSHMQSNDSTPCPSNQPLPKWLISSDHRGWRRLVQNFTPSWFAVTMGTGIVSILLQTLSDLYPRHGSSLRTLGIVFFVVNVLLFGVILLVSILRYALYPATWRLMLRHPVQSLFLGTLPMGFATLMNMFVAICVPAWGGRTVYVAWGMWWVDVVVSVACCLGLPFQMMTKHQTRHETMTAAWLLPIVSCIVAAASGGVVAAALPDPDHAVMTVITSYVLWGMGVPLAMVVLTMYFHRLAIHKLPPSEVIVSVFLPLGPMGQGGYGIMQLGKVAAKVFPQTKTLHPMAGEMLYVLGWLMAMVLWGFGLVWLFFAVASIARSRFPFNMGWWGFTFPIGVFTMATISIAEQLPSAFFRMLGTVLAISVILLWLVVAVGTMKNMVYGNLFEAPCLREMEKRANAVAVSKERQDA</sequence>
<dbReference type="Pfam" id="PF03595">
    <property type="entry name" value="SLAC1"/>
    <property type="match status" value="1"/>
</dbReference>